<protein>
    <submittedName>
        <fullName evidence="5">Uncharacterized protein</fullName>
    </submittedName>
</protein>
<accession>A0A914QUS1</accession>
<dbReference type="GO" id="GO:0140662">
    <property type="term" value="F:ATP-dependent protein folding chaperone"/>
    <property type="evidence" value="ECO:0007669"/>
    <property type="project" value="InterPro"/>
</dbReference>
<dbReference type="Gene3D" id="3.90.640.10">
    <property type="entry name" value="Actin, Chain A, domain 4"/>
    <property type="match status" value="1"/>
</dbReference>
<keyword evidence="4" id="KW-1185">Reference proteome</keyword>
<evidence type="ECO:0000313" key="5">
    <source>
        <dbReference type="WBParaSite" id="PDA_v2.g31306.t1"/>
    </source>
</evidence>
<keyword evidence="3" id="KW-0067">ATP-binding</keyword>
<name>A0A914QUS1_9BILA</name>
<dbReference type="Gene3D" id="3.30.30.30">
    <property type="match status" value="1"/>
</dbReference>
<evidence type="ECO:0000256" key="3">
    <source>
        <dbReference type="ARBA" id="ARBA00022840"/>
    </source>
</evidence>
<dbReference type="GO" id="GO:0005524">
    <property type="term" value="F:ATP binding"/>
    <property type="evidence" value="ECO:0007669"/>
    <property type="project" value="UniProtKB-KW"/>
</dbReference>
<reference evidence="5" key="1">
    <citation type="submission" date="2022-11" db="UniProtKB">
        <authorList>
            <consortium name="WormBaseParasite"/>
        </authorList>
    </citation>
    <scope>IDENTIFICATION</scope>
</reference>
<sequence>MKRFWVYDDARDKQHRTTRDLNLIKDDLQNLKYKIGSESVSPVVVLIHYYDRFPENIFKSVFSGYSKICFHDSISYLHDLLYTIQRQKKREIVYEIRNILGRQIDIYFGTTLFEQIRQCSDLPFQTEYELCVKENNARIKVKSFSENNYAHFLSGNKTFKIPSKIQNYNKNLNAVGIDFGTSECCAFVIRRNGPESVVLDDFTAKRTLPSYVSILDLNQPCGQNIVNRMEINPAFYAFDVKRLIGKEFHEIIIDPLWTFSVLNYCEQIYFLFDDKIQFPKILSAAYITNYLLEEIKRKVEEFQGLFLDGVVLTVPSSFTEKQKQGIIHASDIAGCGVPHLLPEPIAALITEKKNKIWTLPFFSVIAYSYETDIPNGSITLLFDLGGGTTDICISKIVENEIKVLMGDQFLGGKDFDKLLINHFNSILKERYELDVFATNKKFRLMLKCQEIKHTLSVNTDDK</sequence>
<organism evidence="4 5">
    <name type="scientific">Panagrolaimus davidi</name>
    <dbReference type="NCBI Taxonomy" id="227884"/>
    <lineage>
        <taxon>Eukaryota</taxon>
        <taxon>Metazoa</taxon>
        <taxon>Ecdysozoa</taxon>
        <taxon>Nematoda</taxon>
        <taxon>Chromadorea</taxon>
        <taxon>Rhabditida</taxon>
        <taxon>Tylenchina</taxon>
        <taxon>Panagrolaimomorpha</taxon>
        <taxon>Panagrolaimoidea</taxon>
        <taxon>Panagrolaimidae</taxon>
        <taxon>Panagrolaimus</taxon>
    </lineage>
</organism>
<evidence type="ECO:0000313" key="4">
    <source>
        <dbReference type="Proteomes" id="UP000887578"/>
    </source>
</evidence>
<dbReference type="PANTHER" id="PTHR19375">
    <property type="entry name" value="HEAT SHOCK PROTEIN 70KDA"/>
    <property type="match status" value="1"/>
</dbReference>
<dbReference type="PRINTS" id="PR00301">
    <property type="entry name" value="HEATSHOCK70"/>
</dbReference>
<proteinExistence type="inferred from homology"/>
<evidence type="ECO:0000256" key="1">
    <source>
        <dbReference type="ARBA" id="ARBA00007381"/>
    </source>
</evidence>
<dbReference type="AlphaFoldDB" id="A0A914QUS1"/>
<comment type="similarity">
    <text evidence="1">Belongs to the heat shock protein 70 family.</text>
</comment>
<dbReference type="Proteomes" id="UP000887578">
    <property type="component" value="Unplaced"/>
</dbReference>
<dbReference type="InterPro" id="IPR043129">
    <property type="entry name" value="ATPase_NBD"/>
</dbReference>
<dbReference type="Gene3D" id="3.30.420.40">
    <property type="match status" value="2"/>
</dbReference>
<keyword evidence="2" id="KW-0547">Nucleotide-binding</keyword>
<dbReference type="WBParaSite" id="PDA_v2.g31306.t1">
    <property type="protein sequence ID" value="PDA_v2.g31306.t1"/>
    <property type="gene ID" value="PDA_v2.g31306"/>
</dbReference>
<dbReference type="Pfam" id="PF00012">
    <property type="entry name" value="HSP70"/>
    <property type="match status" value="1"/>
</dbReference>
<dbReference type="InterPro" id="IPR013126">
    <property type="entry name" value="Hsp_70_fam"/>
</dbReference>
<dbReference type="SUPFAM" id="SSF53067">
    <property type="entry name" value="Actin-like ATPase domain"/>
    <property type="match status" value="2"/>
</dbReference>
<evidence type="ECO:0000256" key="2">
    <source>
        <dbReference type="ARBA" id="ARBA00022741"/>
    </source>
</evidence>